<dbReference type="InterPro" id="IPR013240">
    <property type="entry name" value="DNA-dir_RNA_pol1_su_RPA34"/>
</dbReference>
<comment type="caution">
    <text evidence="2">The sequence shown here is derived from an EMBL/GenBank/DDBJ whole genome shotgun (WGS) entry which is preliminary data.</text>
</comment>
<evidence type="ECO:0000313" key="2">
    <source>
        <dbReference type="EMBL" id="TEB31466.1"/>
    </source>
</evidence>
<feature type="compositionally biased region" description="Basic and acidic residues" evidence="1">
    <location>
        <begin position="31"/>
        <end position="40"/>
    </location>
</feature>
<reference evidence="2 3" key="1">
    <citation type="journal article" date="2019" name="Nat. Ecol. Evol.">
        <title>Megaphylogeny resolves global patterns of mushroom evolution.</title>
        <authorList>
            <person name="Varga T."/>
            <person name="Krizsan K."/>
            <person name="Foldi C."/>
            <person name="Dima B."/>
            <person name="Sanchez-Garcia M."/>
            <person name="Sanchez-Ramirez S."/>
            <person name="Szollosi G.J."/>
            <person name="Szarkandi J.G."/>
            <person name="Papp V."/>
            <person name="Albert L."/>
            <person name="Andreopoulos W."/>
            <person name="Angelini C."/>
            <person name="Antonin V."/>
            <person name="Barry K.W."/>
            <person name="Bougher N.L."/>
            <person name="Buchanan P."/>
            <person name="Buyck B."/>
            <person name="Bense V."/>
            <person name="Catcheside P."/>
            <person name="Chovatia M."/>
            <person name="Cooper J."/>
            <person name="Damon W."/>
            <person name="Desjardin D."/>
            <person name="Finy P."/>
            <person name="Geml J."/>
            <person name="Haridas S."/>
            <person name="Hughes K."/>
            <person name="Justo A."/>
            <person name="Karasinski D."/>
            <person name="Kautmanova I."/>
            <person name="Kiss B."/>
            <person name="Kocsube S."/>
            <person name="Kotiranta H."/>
            <person name="LaButti K.M."/>
            <person name="Lechner B.E."/>
            <person name="Liimatainen K."/>
            <person name="Lipzen A."/>
            <person name="Lukacs Z."/>
            <person name="Mihaltcheva S."/>
            <person name="Morgado L.N."/>
            <person name="Niskanen T."/>
            <person name="Noordeloos M.E."/>
            <person name="Ohm R.A."/>
            <person name="Ortiz-Santana B."/>
            <person name="Ovrebo C."/>
            <person name="Racz N."/>
            <person name="Riley R."/>
            <person name="Savchenko A."/>
            <person name="Shiryaev A."/>
            <person name="Soop K."/>
            <person name="Spirin V."/>
            <person name="Szebenyi C."/>
            <person name="Tomsovsky M."/>
            <person name="Tulloss R.E."/>
            <person name="Uehling J."/>
            <person name="Grigoriev I.V."/>
            <person name="Vagvolgyi C."/>
            <person name="Papp T."/>
            <person name="Martin F.M."/>
            <person name="Miettinen O."/>
            <person name="Hibbett D.S."/>
            <person name="Nagy L.G."/>
        </authorList>
    </citation>
    <scope>NUCLEOTIDE SEQUENCE [LARGE SCALE GENOMIC DNA]</scope>
    <source>
        <strain evidence="2 3">FP101781</strain>
    </source>
</reference>
<feature type="region of interest" description="Disordered" evidence="1">
    <location>
        <begin position="153"/>
        <end position="173"/>
    </location>
</feature>
<feature type="compositionally biased region" description="Basic residues" evidence="1">
    <location>
        <begin position="19"/>
        <end position="30"/>
    </location>
</feature>
<protein>
    <submittedName>
        <fullName evidence="2">Uncharacterized protein</fullName>
    </submittedName>
</protein>
<feature type="region of interest" description="Disordered" evidence="1">
    <location>
        <begin position="1"/>
        <end position="54"/>
    </location>
</feature>
<organism evidence="2 3">
    <name type="scientific">Coprinellus micaceus</name>
    <name type="common">Glistening ink-cap mushroom</name>
    <name type="synonym">Coprinus micaceus</name>
    <dbReference type="NCBI Taxonomy" id="71717"/>
    <lineage>
        <taxon>Eukaryota</taxon>
        <taxon>Fungi</taxon>
        <taxon>Dikarya</taxon>
        <taxon>Basidiomycota</taxon>
        <taxon>Agaricomycotina</taxon>
        <taxon>Agaricomycetes</taxon>
        <taxon>Agaricomycetidae</taxon>
        <taxon>Agaricales</taxon>
        <taxon>Agaricineae</taxon>
        <taxon>Psathyrellaceae</taxon>
        <taxon>Coprinellus</taxon>
    </lineage>
</organism>
<proteinExistence type="predicted"/>
<evidence type="ECO:0000313" key="3">
    <source>
        <dbReference type="Proteomes" id="UP000298030"/>
    </source>
</evidence>
<dbReference type="Proteomes" id="UP000298030">
    <property type="component" value="Unassembled WGS sequence"/>
</dbReference>
<feature type="compositionally biased region" description="Basic residues" evidence="1">
    <location>
        <begin position="242"/>
        <end position="251"/>
    </location>
</feature>
<keyword evidence="3" id="KW-1185">Reference proteome</keyword>
<accession>A0A4Y7TBB8</accession>
<sequence>MSDSEFAASSSRSPSPAPKHTKKSKSKAAHGKNEGTDPRWEFQPPPGRFLLEDPYDAGDFDWDNVKNNEDMELVVIRVPNGVKAKYLEGVTIASASSSQSAKVGSIKRKTRDVRRLVSRCGDARRLPQEVGETLPRPRGIARYLVLAAQAVEPSAPTPESIPPKNEKNGKYVNPPRQCYADDRLTHSFTPIGSHTTVVRKEKETGMDVDEEPEKKLHAEEEEVPSKKSKSKKRKGVEDVPAPKKKKSKVSA</sequence>
<feature type="region of interest" description="Disordered" evidence="1">
    <location>
        <begin position="186"/>
        <end position="251"/>
    </location>
</feature>
<dbReference type="EMBL" id="QPFP01000019">
    <property type="protein sequence ID" value="TEB31466.1"/>
    <property type="molecule type" value="Genomic_DNA"/>
</dbReference>
<dbReference type="OrthoDB" id="76224at2759"/>
<feature type="compositionally biased region" description="Polar residues" evidence="1">
    <location>
        <begin position="186"/>
        <end position="196"/>
    </location>
</feature>
<dbReference type="GO" id="GO:0006360">
    <property type="term" value="P:transcription by RNA polymerase I"/>
    <property type="evidence" value="ECO:0007669"/>
    <property type="project" value="InterPro"/>
</dbReference>
<evidence type="ECO:0000256" key="1">
    <source>
        <dbReference type="SAM" id="MobiDB-lite"/>
    </source>
</evidence>
<dbReference type="AlphaFoldDB" id="A0A4Y7TBB8"/>
<dbReference type="Pfam" id="PF08208">
    <property type="entry name" value="RNA_polI_A34"/>
    <property type="match status" value="1"/>
</dbReference>
<name>A0A4Y7TBB8_COPMI</name>
<gene>
    <name evidence="2" type="ORF">FA13DRAFT_1732913</name>
</gene>
<feature type="compositionally biased region" description="Low complexity" evidence="1">
    <location>
        <begin position="1"/>
        <end position="14"/>
    </location>
</feature>